<dbReference type="InterPro" id="IPR006176">
    <property type="entry name" value="3-OHacyl-CoA_DH_NAD-bd"/>
</dbReference>
<dbReference type="Gene3D" id="3.40.50.720">
    <property type="entry name" value="NAD(P)-binding Rossmann-like Domain"/>
    <property type="match status" value="1"/>
</dbReference>
<dbReference type="GO" id="GO:0070403">
    <property type="term" value="F:NAD+ binding"/>
    <property type="evidence" value="ECO:0007669"/>
    <property type="project" value="InterPro"/>
</dbReference>
<protein>
    <submittedName>
        <fullName evidence="5">3-hydroxybutyryl-CoA dehydrogenase</fullName>
    </submittedName>
</protein>
<dbReference type="EMBL" id="QNRT01000002">
    <property type="protein sequence ID" value="RBP51585.1"/>
    <property type="molecule type" value="Genomic_DNA"/>
</dbReference>
<evidence type="ECO:0000313" key="6">
    <source>
        <dbReference type="Proteomes" id="UP000253083"/>
    </source>
</evidence>
<evidence type="ECO:0000259" key="3">
    <source>
        <dbReference type="Pfam" id="PF00725"/>
    </source>
</evidence>
<dbReference type="Pfam" id="PF02737">
    <property type="entry name" value="3HCDH_N"/>
    <property type="match status" value="1"/>
</dbReference>
<dbReference type="InterPro" id="IPR036291">
    <property type="entry name" value="NAD(P)-bd_dom_sf"/>
</dbReference>
<reference evidence="5 6" key="1">
    <citation type="submission" date="2018-06" db="EMBL/GenBank/DDBJ databases">
        <title>Genomic Encyclopedia of Type Strains, Phase IV (KMG-IV): sequencing the most valuable type-strain genomes for metagenomic binning, comparative biology and taxonomic classification.</title>
        <authorList>
            <person name="Goeker M."/>
        </authorList>
    </citation>
    <scope>NUCLEOTIDE SEQUENCE [LARGE SCALE GENOMIC DNA]</scope>
    <source>
        <strain evidence="5 6">DSM 24032</strain>
    </source>
</reference>
<dbReference type="SUPFAM" id="SSF51735">
    <property type="entry name" value="NAD(P)-binding Rossmann-fold domains"/>
    <property type="match status" value="1"/>
</dbReference>
<organism evidence="5 6">
    <name type="scientific">Arenicella xantha</name>
    <dbReference type="NCBI Taxonomy" id="644221"/>
    <lineage>
        <taxon>Bacteria</taxon>
        <taxon>Pseudomonadati</taxon>
        <taxon>Pseudomonadota</taxon>
        <taxon>Gammaproteobacteria</taxon>
        <taxon>Arenicellales</taxon>
        <taxon>Arenicellaceae</taxon>
        <taxon>Arenicella</taxon>
    </lineage>
</organism>
<dbReference type="OrthoDB" id="9803287at2"/>
<dbReference type="GO" id="GO:0006631">
    <property type="term" value="P:fatty acid metabolic process"/>
    <property type="evidence" value="ECO:0007669"/>
    <property type="project" value="InterPro"/>
</dbReference>
<dbReference type="PANTHER" id="PTHR48075">
    <property type="entry name" value="3-HYDROXYACYL-COA DEHYDROGENASE FAMILY PROTEIN"/>
    <property type="match status" value="1"/>
</dbReference>
<dbReference type="Gene3D" id="1.10.1040.10">
    <property type="entry name" value="N-(1-d-carboxylethyl)-l-norvaline Dehydrogenase, domain 2"/>
    <property type="match status" value="1"/>
</dbReference>
<comment type="caution">
    <text evidence="5">The sequence shown here is derived from an EMBL/GenBank/DDBJ whole genome shotgun (WGS) entry which is preliminary data.</text>
</comment>
<feature type="domain" description="3-hydroxyacyl-CoA dehydrogenase NAD binding" evidence="4">
    <location>
        <begin position="10"/>
        <end position="188"/>
    </location>
</feature>
<dbReference type="InterPro" id="IPR006108">
    <property type="entry name" value="3HC_DH_C"/>
</dbReference>
<dbReference type="InParanoid" id="A0A395JME2"/>
<sequence length="297" mass="32559">MKTVDQINHVLVAGAGTLGLRIALRCALDGYKVTLFDISESQLESAQGLHGYLLKGLLKNQKITSAQAELVPANLSYTNDLDKAVVGVDLVSESVTEDVELKNSFYQTLTPKLAPGVILTSNTSFLMPSALVDSVREPAMFCAFHFHDVFNQVVVDVMPHATTDPRVVELLMEFGRRINQIPVHVQKETPGYLYNAMLMSILGKAAELLIDEAGSIQDIDRSFMGNFGTPAGPFGMLDQIGLDTAWHIANSQPDAASQRFAELLKSYIDQGKLGFKTGEGFYQYPKPEFAQAEFLQP</sequence>
<dbReference type="AlphaFoldDB" id="A0A395JME2"/>
<dbReference type="InterPro" id="IPR022694">
    <property type="entry name" value="3-OHacyl-CoA_DH"/>
</dbReference>
<feature type="site" description="Important for catalytic activity" evidence="2">
    <location>
        <position position="145"/>
    </location>
</feature>
<dbReference type="PIRSF" id="PIRSF000105">
    <property type="entry name" value="HCDH"/>
    <property type="match status" value="1"/>
</dbReference>
<evidence type="ECO:0000256" key="1">
    <source>
        <dbReference type="ARBA" id="ARBA00023002"/>
    </source>
</evidence>
<evidence type="ECO:0000313" key="5">
    <source>
        <dbReference type="EMBL" id="RBP51585.1"/>
    </source>
</evidence>
<dbReference type="InterPro" id="IPR008927">
    <property type="entry name" value="6-PGluconate_DH-like_C_sf"/>
</dbReference>
<dbReference type="GO" id="GO:0016616">
    <property type="term" value="F:oxidoreductase activity, acting on the CH-OH group of donors, NAD or NADP as acceptor"/>
    <property type="evidence" value="ECO:0007669"/>
    <property type="project" value="InterPro"/>
</dbReference>
<evidence type="ECO:0000256" key="2">
    <source>
        <dbReference type="PIRSR" id="PIRSR000105-1"/>
    </source>
</evidence>
<accession>A0A395JME2</accession>
<evidence type="ECO:0000259" key="4">
    <source>
        <dbReference type="Pfam" id="PF02737"/>
    </source>
</evidence>
<keyword evidence="6" id="KW-1185">Reference proteome</keyword>
<dbReference type="SUPFAM" id="SSF48179">
    <property type="entry name" value="6-phosphogluconate dehydrogenase C-terminal domain-like"/>
    <property type="match status" value="1"/>
</dbReference>
<gene>
    <name evidence="5" type="ORF">DFR28_1021015</name>
</gene>
<proteinExistence type="predicted"/>
<feature type="domain" description="3-hydroxyacyl-CoA dehydrogenase C-terminal" evidence="3">
    <location>
        <begin position="191"/>
        <end position="284"/>
    </location>
</feature>
<keyword evidence="1" id="KW-0560">Oxidoreductase</keyword>
<dbReference type="Pfam" id="PF00725">
    <property type="entry name" value="3HCDH"/>
    <property type="match status" value="1"/>
</dbReference>
<name>A0A395JME2_9GAMM</name>
<dbReference type="PANTHER" id="PTHR48075:SF5">
    <property type="entry name" value="3-HYDROXYBUTYRYL-COA DEHYDROGENASE"/>
    <property type="match status" value="1"/>
</dbReference>
<dbReference type="InterPro" id="IPR013328">
    <property type="entry name" value="6PGD_dom2"/>
</dbReference>
<dbReference type="Proteomes" id="UP000253083">
    <property type="component" value="Unassembled WGS sequence"/>
</dbReference>
<dbReference type="RefSeq" id="WP_113954341.1">
    <property type="nucleotide sequence ID" value="NZ_QNRT01000002.1"/>
</dbReference>